<dbReference type="InterPro" id="IPR052650">
    <property type="entry name" value="Zinc_finger_CCCH"/>
</dbReference>
<proteinExistence type="predicted"/>
<dbReference type="Pfam" id="PF23030">
    <property type="entry name" value="SCAF11-like_C"/>
    <property type="match status" value="1"/>
</dbReference>
<organism evidence="3 4">
    <name type="scientific">Hevea brasiliensis</name>
    <name type="common">Para rubber tree</name>
    <name type="synonym">Siphonia brasiliensis</name>
    <dbReference type="NCBI Taxonomy" id="3981"/>
    <lineage>
        <taxon>Eukaryota</taxon>
        <taxon>Viridiplantae</taxon>
        <taxon>Streptophyta</taxon>
        <taxon>Embryophyta</taxon>
        <taxon>Tracheophyta</taxon>
        <taxon>Spermatophyta</taxon>
        <taxon>Magnoliopsida</taxon>
        <taxon>eudicotyledons</taxon>
        <taxon>Gunneridae</taxon>
        <taxon>Pentapetalae</taxon>
        <taxon>rosids</taxon>
        <taxon>fabids</taxon>
        <taxon>Malpighiales</taxon>
        <taxon>Euphorbiaceae</taxon>
        <taxon>Crotonoideae</taxon>
        <taxon>Micrandreae</taxon>
        <taxon>Hevea</taxon>
    </lineage>
</organism>
<protein>
    <recommendedName>
        <fullName evidence="2">SFR19-like C-terminal domain-containing protein</fullName>
    </recommendedName>
</protein>
<dbReference type="PANTHER" id="PTHR36886:SF8">
    <property type="entry name" value="ZINC FINGER CCCH DOMAIN-CONTAINING PROTEIN 38"/>
    <property type="match status" value="1"/>
</dbReference>
<dbReference type="InterPro" id="IPR057031">
    <property type="entry name" value="SFR19-like_C"/>
</dbReference>
<evidence type="ECO:0000259" key="2">
    <source>
        <dbReference type="Pfam" id="PF23030"/>
    </source>
</evidence>
<dbReference type="PANTHER" id="PTHR36886">
    <property type="entry name" value="PROTEIN FRIGIDA-ESSENTIAL 1"/>
    <property type="match status" value="1"/>
</dbReference>
<feature type="compositionally biased region" description="Basic and acidic residues" evidence="1">
    <location>
        <begin position="345"/>
        <end position="354"/>
    </location>
</feature>
<keyword evidence="4" id="KW-1185">Reference proteome</keyword>
<comment type="caution">
    <text evidence="3">The sequence shown here is derived from an EMBL/GenBank/DDBJ whole genome shotgun (WGS) entry which is preliminary data.</text>
</comment>
<sequence length="443" mass="48707">MEYRNASDNMVASEQRPGGENWLGDMDMSPEWNYKFRHSNHFDKLASLTSCNPSITREVSDHAHDVTAVVPSLTNESSAKPQDYKLKDVGANAVPHDDNSLNVIGQGQVTIPTSGGGNVNPQDQMLLQEGKTINKPDNDGDANASQMNSGVSMTQKLVSNSEQLTQLTNISASLAHLLANGKQLPHLFAVHNSNAHNYTETSSIVNTEELVKPDSAVTTESNQNVGLRKQYDPICDSLDAEKNVVNYNPPGFSQNFVIEKKVVDGKPEMSSKSLSPSVAGAPKAGDYNFHSLQEPDGKSYQVNEMEPGANSIVTKENNGVVTEESRKVEEDKTAQENDVLENIDGDGKTDEGKQSKDVKGIRAFKFALVEFVKELLKPKWKEGQMTKDAYKNVVKKVVDKVTGSMQGGTIPQTQERIQQYLSFSKPKLTKLVQAYVEKFQKDK</sequence>
<evidence type="ECO:0000313" key="3">
    <source>
        <dbReference type="EMBL" id="KAF2284408.1"/>
    </source>
</evidence>
<evidence type="ECO:0000313" key="4">
    <source>
        <dbReference type="Proteomes" id="UP000467840"/>
    </source>
</evidence>
<evidence type="ECO:0000256" key="1">
    <source>
        <dbReference type="SAM" id="MobiDB-lite"/>
    </source>
</evidence>
<feature type="region of interest" description="Disordered" evidence="1">
    <location>
        <begin position="319"/>
        <end position="354"/>
    </location>
</feature>
<feature type="region of interest" description="Disordered" evidence="1">
    <location>
        <begin position="1"/>
        <end position="22"/>
    </location>
</feature>
<reference evidence="3 4" key="1">
    <citation type="journal article" date="2020" name="Mol. Plant">
        <title>The Chromosome-Based Rubber Tree Genome Provides New Insights into Spurge Genome Evolution and Rubber Biosynthesis.</title>
        <authorList>
            <person name="Liu J."/>
            <person name="Shi C."/>
            <person name="Shi C.C."/>
            <person name="Li W."/>
            <person name="Zhang Q.J."/>
            <person name="Zhang Y."/>
            <person name="Li K."/>
            <person name="Lu H.F."/>
            <person name="Shi C."/>
            <person name="Zhu S.T."/>
            <person name="Xiao Z.Y."/>
            <person name="Nan H."/>
            <person name="Yue Y."/>
            <person name="Zhu X.G."/>
            <person name="Wu Y."/>
            <person name="Hong X.N."/>
            <person name="Fan G.Y."/>
            <person name="Tong Y."/>
            <person name="Zhang D."/>
            <person name="Mao C.L."/>
            <person name="Liu Y.L."/>
            <person name="Hao S.J."/>
            <person name="Liu W.Q."/>
            <person name="Lv M.Q."/>
            <person name="Zhang H.B."/>
            <person name="Liu Y."/>
            <person name="Hu-Tang G.R."/>
            <person name="Wang J.P."/>
            <person name="Wang J.H."/>
            <person name="Sun Y.H."/>
            <person name="Ni S.B."/>
            <person name="Chen W.B."/>
            <person name="Zhang X.C."/>
            <person name="Jiao Y.N."/>
            <person name="Eichler E.E."/>
            <person name="Li G.H."/>
            <person name="Liu X."/>
            <person name="Gao L.Z."/>
        </authorList>
    </citation>
    <scope>NUCLEOTIDE SEQUENCE [LARGE SCALE GENOMIC DNA]</scope>
    <source>
        <strain evidence="4">cv. GT1</strain>
        <tissue evidence="3">Leaf</tissue>
    </source>
</reference>
<feature type="compositionally biased region" description="Basic and acidic residues" evidence="1">
    <location>
        <begin position="323"/>
        <end position="335"/>
    </location>
</feature>
<feature type="domain" description="SFR19-like C-terminal" evidence="2">
    <location>
        <begin position="368"/>
        <end position="441"/>
    </location>
</feature>
<gene>
    <name evidence="3" type="ORF">GH714_021558</name>
</gene>
<dbReference type="AlphaFoldDB" id="A0A6A6K8P4"/>
<dbReference type="EMBL" id="JAAGAX010000018">
    <property type="protein sequence ID" value="KAF2284408.1"/>
    <property type="molecule type" value="Genomic_DNA"/>
</dbReference>
<feature type="compositionally biased region" description="Polar residues" evidence="1">
    <location>
        <begin position="1"/>
        <end position="12"/>
    </location>
</feature>
<accession>A0A6A6K8P4</accession>
<name>A0A6A6K8P4_HEVBR</name>
<dbReference type="Proteomes" id="UP000467840">
    <property type="component" value="Chromosome 12"/>
</dbReference>